<keyword evidence="2" id="KW-0479">Metal-binding</keyword>
<dbReference type="Gene3D" id="3.60.21.10">
    <property type="match status" value="1"/>
</dbReference>
<dbReference type="EC" id="3.1.4.-" evidence="2"/>
<evidence type="ECO:0000313" key="5">
    <source>
        <dbReference type="Proteomes" id="UP001230220"/>
    </source>
</evidence>
<keyword evidence="5" id="KW-1185">Reference proteome</keyword>
<dbReference type="InterPro" id="IPR000979">
    <property type="entry name" value="Phosphodiesterase_MJ0936/Vps29"/>
</dbReference>
<accession>A0ABU0DXT8</accession>
<comment type="similarity">
    <text evidence="1 2">Belongs to the metallophosphoesterase superfamily. YfcE family.</text>
</comment>
<dbReference type="RefSeq" id="WP_307404583.1">
    <property type="nucleotide sequence ID" value="NZ_JAUSUR010000001.1"/>
</dbReference>
<protein>
    <recommendedName>
        <fullName evidence="2">Phosphoesterase</fullName>
        <ecNumber evidence="2">3.1.4.-</ecNumber>
    </recommendedName>
</protein>
<dbReference type="InterPro" id="IPR029052">
    <property type="entry name" value="Metallo-depent_PP-like"/>
</dbReference>
<evidence type="ECO:0000313" key="4">
    <source>
        <dbReference type="EMBL" id="MDQ0359459.1"/>
    </source>
</evidence>
<name>A0ABU0DXT8_9FIRM</name>
<evidence type="ECO:0000256" key="2">
    <source>
        <dbReference type="RuleBase" id="RU362039"/>
    </source>
</evidence>
<gene>
    <name evidence="4" type="ORF">J2S15_000190</name>
</gene>
<sequence>MKIVVVSDSHSLRKPLDMVLDKHADADYFLHAGDICLDPSEYPKFITVCGNNDYYDYPLEITLNLGKHKLIMFHSHLFSYFKREEKMMKKAKEMGCDIIVYGHTHVAYYEVKDGIHILNPGSIYHARDGRPPSYAIMMIDDQTGEISVEFEFLK</sequence>
<dbReference type="SUPFAM" id="SSF56300">
    <property type="entry name" value="Metallo-dependent phosphatases"/>
    <property type="match status" value="1"/>
</dbReference>
<dbReference type="InterPro" id="IPR024654">
    <property type="entry name" value="Calcineurin-like_PHP_lpxH"/>
</dbReference>
<reference evidence="4 5" key="1">
    <citation type="submission" date="2023-07" db="EMBL/GenBank/DDBJ databases">
        <title>Genomic Encyclopedia of Type Strains, Phase IV (KMG-IV): sequencing the most valuable type-strain genomes for metagenomic binning, comparative biology and taxonomic classification.</title>
        <authorList>
            <person name="Goeker M."/>
        </authorList>
    </citation>
    <scope>NUCLEOTIDE SEQUENCE [LARGE SCALE GENOMIC DNA]</scope>
    <source>
        <strain evidence="4 5">DSM 16784</strain>
    </source>
</reference>
<evidence type="ECO:0000256" key="1">
    <source>
        <dbReference type="ARBA" id="ARBA00008950"/>
    </source>
</evidence>
<dbReference type="EMBL" id="JAUSUR010000001">
    <property type="protein sequence ID" value="MDQ0359459.1"/>
    <property type="molecule type" value="Genomic_DNA"/>
</dbReference>
<feature type="domain" description="Calcineurin-like phosphoesterase" evidence="3">
    <location>
        <begin position="1"/>
        <end position="141"/>
    </location>
</feature>
<dbReference type="NCBIfam" id="TIGR00040">
    <property type="entry name" value="yfcE"/>
    <property type="match status" value="1"/>
</dbReference>
<comment type="cofactor">
    <cofactor evidence="2">
        <name>a divalent metal cation</name>
        <dbReference type="ChEBI" id="CHEBI:60240"/>
    </cofactor>
</comment>
<dbReference type="Pfam" id="PF12850">
    <property type="entry name" value="Metallophos_2"/>
    <property type="match status" value="1"/>
</dbReference>
<proteinExistence type="inferred from homology"/>
<dbReference type="PANTHER" id="PTHR11124">
    <property type="entry name" value="VACUOLAR SORTING PROTEIN VPS29"/>
    <property type="match status" value="1"/>
</dbReference>
<evidence type="ECO:0000259" key="3">
    <source>
        <dbReference type="Pfam" id="PF12850"/>
    </source>
</evidence>
<dbReference type="Proteomes" id="UP001230220">
    <property type="component" value="Unassembled WGS sequence"/>
</dbReference>
<organism evidence="4 5">
    <name type="scientific">Breznakia pachnodae</name>
    <dbReference type="NCBI Taxonomy" id="265178"/>
    <lineage>
        <taxon>Bacteria</taxon>
        <taxon>Bacillati</taxon>
        <taxon>Bacillota</taxon>
        <taxon>Erysipelotrichia</taxon>
        <taxon>Erysipelotrichales</taxon>
        <taxon>Erysipelotrichaceae</taxon>
        <taxon>Breznakia</taxon>
    </lineage>
</organism>
<comment type="caution">
    <text evidence="4">The sequence shown here is derived from an EMBL/GenBank/DDBJ whole genome shotgun (WGS) entry which is preliminary data.</text>
</comment>